<dbReference type="GO" id="GO:0005886">
    <property type="term" value="C:plasma membrane"/>
    <property type="evidence" value="ECO:0007669"/>
    <property type="project" value="TreeGrafter"/>
</dbReference>
<evidence type="ECO:0000313" key="11">
    <source>
        <dbReference type="Proteomes" id="UP000596742"/>
    </source>
</evidence>
<evidence type="ECO:0000256" key="1">
    <source>
        <dbReference type="ARBA" id="ARBA00004479"/>
    </source>
</evidence>
<accession>A0A8B6ETJ4</accession>
<keyword evidence="3 8" id="KW-0812">Transmembrane</keyword>
<dbReference type="InterPro" id="IPR057089">
    <property type="entry name" value="C2_TIP"/>
</dbReference>
<keyword evidence="5 8" id="KW-1133">Transmembrane helix</keyword>
<dbReference type="AlphaFoldDB" id="A0A8B6ETJ4"/>
<feature type="domain" description="T-cell immunomodulatory protein TIP C2" evidence="9">
    <location>
        <begin position="494"/>
        <end position="594"/>
    </location>
</feature>
<dbReference type="EMBL" id="UYJE01005729">
    <property type="protein sequence ID" value="VDI39731.1"/>
    <property type="molecule type" value="Genomic_DNA"/>
</dbReference>
<evidence type="ECO:0000259" key="9">
    <source>
        <dbReference type="Pfam" id="PF23122"/>
    </source>
</evidence>
<evidence type="ECO:0000256" key="3">
    <source>
        <dbReference type="ARBA" id="ARBA00022692"/>
    </source>
</evidence>
<evidence type="ECO:0000256" key="8">
    <source>
        <dbReference type="SAM" id="Phobius"/>
    </source>
</evidence>
<dbReference type="InterPro" id="IPR013517">
    <property type="entry name" value="FG-GAP"/>
</dbReference>
<protein>
    <submittedName>
        <fullName evidence="10">Integrin alpha FG-GAP repeat containing protein 1</fullName>
    </submittedName>
</protein>
<dbReference type="PANTHER" id="PTHR13412:SF0">
    <property type="entry name" value="T-CELL IMMUNOMODULATORY PROTEIN"/>
    <property type="match status" value="1"/>
</dbReference>
<feature type="transmembrane region" description="Helical" evidence="8">
    <location>
        <begin position="600"/>
        <end position="624"/>
    </location>
</feature>
<dbReference type="SUPFAM" id="SSF69318">
    <property type="entry name" value="Integrin alpha N-terminal domain"/>
    <property type="match status" value="1"/>
</dbReference>
<dbReference type="Pfam" id="PF13517">
    <property type="entry name" value="FG-GAP_3"/>
    <property type="match status" value="1"/>
</dbReference>
<proteinExistence type="inferred from homology"/>
<dbReference type="InterPro" id="IPR028994">
    <property type="entry name" value="Integrin_alpha_N"/>
</dbReference>
<keyword evidence="4" id="KW-0732">Signal</keyword>
<keyword evidence="7" id="KW-0325">Glycoprotein</keyword>
<comment type="caution">
    <text evidence="10">The sequence shown here is derived from an EMBL/GenBank/DDBJ whole genome shotgun (WGS) entry which is preliminary data.</text>
</comment>
<evidence type="ECO:0000256" key="4">
    <source>
        <dbReference type="ARBA" id="ARBA00022729"/>
    </source>
</evidence>
<comment type="similarity">
    <text evidence="2">Belongs to the TIP family.</text>
</comment>
<name>A0A8B6ETJ4_MYTGA</name>
<organism evidence="10 11">
    <name type="scientific">Mytilus galloprovincialis</name>
    <name type="common">Mediterranean mussel</name>
    <dbReference type="NCBI Taxonomy" id="29158"/>
    <lineage>
        <taxon>Eukaryota</taxon>
        <taxon>Metazoa</taxon>
        <taxon>Spiralia</taxon>
        <taxon>Lophotrochozoa</taxon>
        <taxon>Mollusca</taxon>
        <taxon>Bivalvia</taxon>
        <taxon>Autobranchia</taxon>
        <taxon>Pteriomorphia</taxon>
        <taxon>Mytilida</taxon>
        <taxon>Mytiloidea</taxon>
        <taxon>Mytilidae</taxon>
        <taxon>Mytilinae</taxon>
        <taxon>Mytilus</taxon>
    </lineage>
</organism>
<keyword evidence="6 8" id="KW-0472">Membrane</keyword>
<dbReference type="Gene3D" id="2.130.10.130">
    <property type="entry name" value="Integrin alpha, N-terminal"/>
    <property type="match status" value="1"/>
</dbReference>
<evidence type="ECO:0000256" key="2">
    <source>
        <dbReference type="ARBA" id="ARBA00006496"/>
    </source>
</evidence>
<comment type="subcellular location">
    <subcellularLocation>
        <location evidence="1">Membrane</location>
        <topology evidence="1">Single-pass type I membrane protein</topology>
    </subcellularLocation>
</comment>
<dbReference type="OrthoDB" id="10250728at2759"/>
<sequence length="646" mass="71837">MFELGIVIIILGTQIHHHKNITRKIAENPYLLANHNENMNVYLIIVLLSYLSFIPLAVPSSFDDVTSETLGASAKGLIAAFGDYNANKNTDLFVIGDAGTSVKIYLATKEVTSDESKYQEVVLIPGNTANGTVITSVVPADFDGDNQMDILVTRQLKDVTGVRVQIYWGHRQQTKLEAMPLEIQGGLKDQPLVLDANGDMIPDLLGESLDGKRQFYIFQNGQRNYTTQLLNDTADPLRNPQSSAFLDLNGDLTADLCIVSEKDKKPQLEYWYNKDGVLTFEKSIPYPTDAELFGQISFLDIGANRAEGNHVYGILPACTDTKCTKSVLYVLTDSQDQWSKLDLNIKTDKMDWNFVPPDQNPGGMDKIPITVRVGDYNLDGYPDLLAVLRNTSQEGFQQKAFILENRACSKCVSKRHFGLGYEVPMHSDKEKALLPAFYDFQDNGILDLIVTTYGEDNSPHIHLLKHTFTDDAFFLKVKVVSGLCSTNCLNGREPYGINQPGPVVKYTTEDNEGRLQIGIASQLTQSAHFSLQLPFTIFGLGQTPNFVDTLEVSIPYPTGKAARKKSWTAVIPNSQLIIIPYPNDDPSSWINKLFITPSRLVLLTGAALLGTCGFLAGIVGILHWREKIEDKKEKLIDSHKFHFDAM</sequence>
<dbReference type="PANTHER" id="PTHR13412">
    <property type="entry name" value="T-CELL IMMUNOMODULATORY PROTEIN HOMOLOG"/>
    <property type="match status" value="1"/>
</dbReference>
<gene>
    <name evidence="10" type="ORF">MGAL_10B053781</name>
</gene>
<dbReference type="Proteomes" id="UP000596742">
    <property type="component" value="Unassembled WGS sequence"/>
</dbReference>
<evidence type="ECO:0000313" key="10">
    <source>
        <dbReference type="EMBL" id="VDI39731.1"/>
    </source>
</evidence>
<keyword evidence="10" id="KW-0401">Integrin</keyword>
<dbReference type="GO" id="GO:0007229">
    <property type="term" value="P:integrin-mediated signaling pathway"/>
    <property type="evidence" value="ECO:0007669"/>
    <property type="project" value="UniProtKB-KW"/>
</dbReference>
<dbReference type="EMBL" id="UYJE01005729">
    <property type="protein sequence ID" value="VDI39732.1"/>
    <property type="molecule type" value="Genomic_DNA"/>
</dbReference>
<dbReference type="InterPro" id="IPR024881">
    <property type="entry name" value="Tip"/>
</dbReference>
<evidence type="ECO:0000256" key="7">
    <source>
        <dbReference type="ARBA" id="ARBA00023180"/>
    </source>
</evidence>
<dbReference type="Pfam" id="PF23122">
    <property type="entry name" value="C2_ITFG1"/>
    <property type="match status" value="1"/>
</dbReference>
<evidence type="ECO:0000256" key="5">
    <source>
        <dbReference type="ARBA" id="ARBA00022989"/>
    </source>
</evidence>
<keyword evidence="11" id="KW-1185">Reference proteome</keyword>
<evidence type="ECO:0000256" key="6">
    <source>
        <dbReference type="ARBA" id="ARBA00023136"/>
    </source>
</evidence>
<reference evidence="10" key="1">
    <citation type="submission" date="2018-11" db="EMBL/GenBank/DDBJ databases">
        <authorList>
            <person name="Alioto T."/>
            <person name="Alioto T."/>
        </authorList>
    </citation>
    <scope>NUCLEOTIDE SEQUENCE</scope>
</reference>